<reference evidence="1 2" key="1">
    <citation type="journal article" date="2022" name="bioRxiv">
        <title>Genomics of Preaxostyla Flagellates Illuminates Evolutionary Transitions and the Path Towards Mitochondrial Loss.</title>
        <authorList>
            <person name="Novak L.V.F."/>
            <person name="Treitli S.C."/>
            <person name="Pyrih J."/>
            <person name="Halakuc P."/>
            <person name="Pipaliya S.V."/>
            <person name="Vacek V."/>
            <person name="Brzon O."/>
            <person name="Soukal P."/>
            <person name="Eme L."/>
            <person name="Dacks J.B."/>
            <person name="Karnkowska A."/>
            <person name="Elias M."/>
            <person name="Hampl V."/>
        </authorList>
    </citation>
    <scope>NUCLEOTIDE SEQUENCE [LARGE SCALE GENOMIC DNA]</scope>
    <source>
        <strain evidence="1">NAU3</strain>
        <tissue evidence="1">Gut</tissue>
    </source>
</reference>
<keyword evidence="2" id="KW-1185">Reference proteome</keyword>
<gene>
    <name evidence="1" type="ORF">BLNAU_1163</name>
</gene>
<dbReference type="EMBL" id="JARBJD010000004">
    <property type="protein sequence ID" value="KAK2964082.1"/>
    <property type="molecule type" value="Genomic_DNA"/>
</dbReference>
<organism evidence="1 2">
    <name type="scientific">Blattamonas nauphoetae</name>
    <dbReference type="NCBI Taxonomy" id="2049346"/>
    <lineage>
        <taxon>Eukaryota</taxon>
        <taxon>Metamonada</taxon>
        <taxon>Preaxostyla</taxon>
        <taxon>Oxymonadida</taxon>
        <taxon>Blattamonas</taxon>
    </lineage>
</organism>
<evidence type="ECO:0000313" key="1">
    <source>
        <dbReference type="EMBL" id="KAK2964082.1"/>
    </source>
</evidence>
<accession>A0ABQ9YJZ0</accession>
<sequence length="251" mass="28726">MSAFDRSTTTSLEKTCSDCSPFMNWIEEKHESYEEKAVVFQSLVTTVKSQPALDDSLEAKAVKFLKSVRLSHSELSEVFLNNFASFSDESLRNFTQSFVVLISSAGQIIMTAAMDMLTTMIHNCSEKDCLALVKVDLIPQLIITLNPQSLSFAEAVDIHHYLLIIIWNTLRLSNPFELSQLQIEDCDDQQAVRETIFQQVLVPSEDYIWHLCVNRISTIDREPSRYFLLLLARILEISPYHQPTMDLGQYF</sequence>
<comment type="caution">
    <text evidence="1">The sequence shown here is derived from an EMBL/GenBank/DDBJ whole genome shotgun (WGS) entry which is preliminary data.</text>
</comment>
<protein>
    <submittedName>
        <fullName evidence="1">Uncharacterized protein</fullName>
    </submittedName>
</protein>
<name>A0ABQ9YJZ0_9EUKA</name>
<evidence type="ECO:0000313" key="2">
    <source>
        <dbReference type="Proteomes" id="UP001281761"/>
    </source>
</evidence>
<dbReference type="Proteomes" id="UP001281761">
    <property type="component" value="Unassembled WGS sequence"/>
</dbReference>
<proteinExistence type="predicted"/>